<feature type="non-terminal residue" evidence="1">
    <location>
        <position position="1"/>
    </location>
</feature>
<reference evidence="1" key="1">
    <citation type="submission" date="2014-05" db="EMBL/GenBank/DDBJ databases">
        <authorList>
            <person name="Chronopoulou M."/>
        </authorList>
    </citation>
    <scope>NUCLEOTIDE SEQUENCE</scope>
    <source>
        <tissue evidence="1">Whole organism</tissue>
    </source>
</reference>
<dbReference type="EMBL" id="HACA01015725">
    <property type="protein sequence ID" value="CDW33086.1"/>
    <property type="molecule type" value="Transcribed_RNA"/>
</dbReference>
<name>A0A0K2U5U6_LEPSM</name>
<protein>
    <submittedName>
        <fullName evidence="1">Uncharacterized protein</fullName>
    </submittedName>
</protein>
<organism evidence="1">
    <name type="scientific">Lepeophtheirus salmonis</name>
    <name type="common">Salmon louse</name>
    <name type="synonym">Caligus salmonis</name>
    <dbReference type="NCBI Taxonomy" id="72036"/>
    <lineage>
        <taxon>Eukaryota</taxon>
        <taxon>Metazoa</taxon>
        <taxon>Ecdysozoa</taxon>
        <taxon>Arthropoda</taxon>
        <taxon>Crustacea</taxon>
        <taxon>Multicrustacea</taxon>
        <taxon>Hexanauplia</taxon>
        <taxon>Copepoda</taxon>
        <taxon>Siphonostomatoida</taxon>
        <taxon>Caligidae</taxon>
        <taxon>Lepeophtheirus</taxon>
    </lineage>
</organism>
<accession>A0A0K2U5U6</accession>
<dbReference type="AlphaFoldDB" id="A0A0K2U5U6"/>
<evidence type="ECO:0000313" key="1">
    <source>
        <dbReference type="EMBL" id="CDW33086.1"/>
    </source>
</evidence>
<proteinExistence type="predicted"/>
<sequence length="44" mass="5053">LRRAGEKRASIIINIFSALFQAIIPKLNLCFTPGRLVKFHSQHF</sequence>